<dbReference type="InterPro" id="IPR029045">
    <property type="entry name" value="ClpP/crotonase-like_dom_sf"/>
</dbReference>
<gene>
    <name evidence="1" type="ORF">KK078_11650</name>
</gene>
<evidence type="ECO:0000313" key="1">
    <source>
        <dbReference type="EMBL" id="MBT1687217.1"/>
    </source>
</evidence>
<keyword evidence="2" id="KW-1185">Reference proteome</keyword>
<dbReference type="Pfam" id="PF01972">
    <property type="entry name" value="SDH_protease"/>
    <property type="match status" value="1"/>
</dbReference>
<dbReference type="PANTHER" id="PTHR35984">
    <property type="entry name" value="PERIPLASMIC SERINE PROTEASE"/>
    <property type="match status" value="1"/>
</dbReference>
<evidence type="ECO:0008006" key="3">
    <source>
        <dbReference type="Google" id="ProtNLM"/>
    </source>
</evidence>
<comment type="caution">
    <text evidence="1">The sequence shown here is derived from an EMBL/GenBank/DDBJ whole genome shotgun (WGS) entry which is preliminary data.</text>
</comment>
<name>A0AAP2GDF7_9BACT</name>
<dbReference type="InterPro" id="IPR002825">
    <property type="entry name" value="Pept_S49_ser-pept_pro"/>
</dbReference>
<dbReference type="PANTHER" id="PTHR35984:SF1">
    <property type="entry name" value="PERIPLASMIC SERINE PROTEASE"/>
    <property type="match status" value="1"/>
</dbReference>
<dbReference type="Gene3D" id="3.90.226.10">
    <property type="entry name" value="2-enoyl-CoA Hydratase, Chain A, domain 1"/>
    <property type="match status" value="1"/>
</dbReference>
<dbReference type="SUPFAM" id="SSF52096">
    <property type="entry name" value="ClpP/crotonase"/>
    <property type="match status" value="1"/>
</dbReference>
<organism evidence="1 2">
    <name type="scientific">Dawidia soli</name>
    <dbReference type="NCBI Taxonomy" id="2782352"/>
    <lineage>
        <taxon>Bacteria</taxon>
        <taxon>Pseudomonadati</taxon>
        <taxon>Bacteroidota</taxon>
        <taxon>Cytophagia</taxon>
        <taxon>Cytophagales</taxon>
        <taxon>Chryseotaleaceae</taxon>
        <taxon>Dawidia</taxon>
    </lineage>
</organism>
<dbReference type="EMBL" id="JAHESC010000014">
    <property type="protein sequence ID" value="MBT1687217.1"/>
    <property type="molecule type" value="Genomic_DNA"/>
</dbReference>
<accession>A0AAP2GDF7</accession>
<protein>
    <recommendedName>
        <fullName evidence="3">Serine dehydrogenasease</fullName>
    </recommendedName>
</protein>
<proteinExistence type="predicted"/>
<dbReference type="GO" id="GO:0016020">
    <property type="term" value="C:membrane"/>
    <property type="evidence" value="ECO:0007669"/>
    <property type="project" value="InterPro"/>
</dbReference>
<dbReference type="Proteomes" id="UP001319180">
    <property type="component" value="Unassembled WGS sequence"/>
</dbReference>
<dbReference type="RefSeq" id="WP_254090448.1">
    <property type="nucleotide sequence ID" value="NZ_JAHESC010000014.1"/>
</dbReference>
<sequence length="290" mass="33418">MNPAVDTSIQELLTKRLIEIEKHFDSDVLVYYGPIQDGIENSILQIIEELATDKAKKEKLLIILTTGGGSAIAVERYVNIIRHHYKEVNFLVPDYAFSAGTIFCMSGDNIYMDYLSVLGPIDPQVQNKEGKFVAALGYLDKVNELLEKAKNGQMSQAEFLILKDFDLAELRGYEQAKELTIDLLKKWLVKYKFKNWNVHHTNPQLQGQPVTEVQKLDRAKEIADMLSDNNRWKSHGRPINIETLDKELKLQIEDYSKAESRPLIRSYYELLADYVSKNKFPIFVQTRKFV</sequence>
<evidence type="ECO:0000313" key="2">
    <source>
        <dbReference type="Proteomes" id="UP001319180"/>
    </source>
</evidence>
<reference evidence="1 2" key="1">
    <citation type="submission" date="2021-05" db="EMBL/GenBank/DDBJ databases">
        <title>A Polyphasic approach of four new species of the genus Ohtaekwangia: Ohtaekwangia histidinii sp. nov., Ohtaekwangia cretensis sp. nov., Ohtaekwangia indiensis sp. nov., Ohtaekwangia reichenbachii sp. nov. from diverse environment.</title>
        <authorList>
            <person name="Octaviana S."/>
        </authorList>
    </citation>
    <scope>NUCLEOTIDE SEQUENCE [LARGE SCALE GENOMIC DNA]</scope>
    <source>
        <strain evidence="1 2">PWU37</strain>
    </source>
</reference>
<dbReference type="AlphaFoldDB" id="A0AAP2GDF7"/>